<organism evidence="2 3">
    <name type="scientific">Bifidobacterium longum subsp. infantis</name>
    <dbReference type="NCBI Taxonomy" id="1682"/>
    <lineage>
        <taxon>Bacteria</taxon>
        <taxon>Bacillati</taxon>
        <taxon>Actinomycetota</taxon>
        <taxon>Actinomycetes</taxon>
        <taxon>Bifidobacteriales</taxon>
        <taxon>Bifidobacteriaceae</taxon>
        <taxon>Bifidobacterium</taxon>
    </lineage>
</organism>
<feature type="region of interest" description="Disordered" evidence="1">
    <location>
        <begin position="1"/>
        <end position="24"/>
    </location>
</feature>
<gene>
    <name evidence="2" type="ORF">E6L38_07710</name>
</gene>
<comment type="caution">
    <text evidence="2">The sequence shown here is derived from an EMBL/GenBank/DDBJ whole genome shotgun (WGS) entry which is preliminary data.</text>
</comment>
<protein>
    <submittedName>
        <fullName evidence="2">Uncharacterized protein</fullName>
    </submittedName>
</protein>
<proteinExistence type="predicted"/>
<evidence type="ECO:0000313" key="3">
    <source>
        <dbReference type="Proteomes" id="UP000306697"/>
    </source>
</evidence>
<dbReference type="Proteomes" id="UP000306697">
    <property type="component" value="Unassembled WGS sequence"/>
</dbReference>
<reference evidence="2 3" key="1">
    <citation type="submission" date="2019-04" db="EMBL/GenBank/DDBJ databases">
        <title>Genome Announcement To Ensure Probiotic Safety of Bifidobacterium longum subsp infantis UBBI-01.</title>
        <authorList>
            <person name="Sulthana A."/>
            <person name="Lakshmi S.G."/>
            <person name="Madempudi R.S."/>
        </authorList>
    </citation>
    <scope>NUCLEOTIDE SEQUENCE [LARGE SCALE GENOMIC DNA]</scope>
    <source>
        <strain evidence="2 3">UBBI-01</strain>
    </source>
</reference>
<sequence>MEDDQPLETEVDLRNGQNPPLETEIDLRGGARMFFGRLGSQPKMFAVLREVIQHSESFPLEMEIRPQF</sequence>
<dbReference type="AlphaFoldDB" id="A0A4S5BEY0"/>
<feature type="compositionally biased region" description="Acidic residues" evidence="1">
    <location>
        <begin position="1"/>
        <end position="10"/>
    </location>
</feature>
<accession>A0A4S5BEY0</accession>
<dbReference type="EMBL" id="SSWL01000010">
    <property type="protein sequence ID" value="THJ29195.1"/>
    <property type="molecule type" value="Genomic_DNA"/>
</dbReference>
<name>A0A4S5BEY0_BIFLI</name>
<evidence type="ECO:0000256" key="1">
    <source>
        <dbReference type="SAM" id="MobiDB-lite"/>
    </source>
</evidence>
<evidence type="ECO:0000313" key="2">
    <source>
        <dbReference type="EMBL" id="THJ29195.1"/>
    </source>
</evidence>